<dbReference type="SUPFAM" id="SSF49785">
    <property type="entry name" value="Galactose-binding domain-like"/>
    <property type="match status" value="2"/>
</dbReference>
<keyword evidence="4" id="KW-0206">Cytoskeleton</keyword>
<comment type="subcellular location">
    <subcellularLocation>
        <location evidence="1">Cytoplasm</location>
        <location evidence="1">Cytoskeleton</location>
    </subcellularLocation>
</comment>
<evidence type="ECO:0000313" key="8">
    <source>
        <dbReference type="EMBL" id="GHW01490.1"/>
    </source>
</evidence>
<dbReference type="Pfam" id="PF07902">
    <property type="entry name" value="Gp58"/>
    <property type="match status" value="3"/>
</dbReference>
<evidence type="ECO:0000259" key="7">
    <source>
        <dbReference type="PROSITE" id="PS51688"/>
    </source>
</evidence>
<evidence type="ECO:0000256" key="1">
    <source>
        <dbReference type="ARBA" id="ARBA00004245"/>
    </source>
</evidence>
<feature type="domain" description="Peptidase S74" evidence="7">
    <location>
        <begin position="1782"/>
        <end position="1886"/>
    </location>
</feature>
<feature type="coiled-coil region" evidence="5">
    <location>
        <begin position="1234"/>
        <end position="1289"/>
    </location>
</feature>
<protein>
    <recommendedName>
        <fullName evidence="7">Peptidase S74 domain-containing protein</fullName>
    </recommendedName>
</protein>
<evidence type="ECO:0000256" key="2">
    <source>
        <dbReference type="ARBA" id="ARBA00022490"/>
    </source>
</evidence>
<dbReference type="PANTHER" id="PTHR47970">
    <property type="entry name" value="KINESIN-LIKE PROTEIN KIF11"/>
    <property type="match status" value="1"/>
</dbReference>
<dbReference type="InterPro" id="IPR012892">
    <property type="entry name" value="Gp58"/>
</dbReference>
<keyword evidence="5" id="KW-0175">Coiled coil</keyword>
<feature type="compositionally biased region" description="Polar residues" evidence="6">
    <location>
        <begin position="444"/>
        <end position="460"/>
    </location>
</feature>
<organism evidence="8 9">
    <name type="scientific">Lactobacillus nasalidis</name>
    <dbReference type="NCBI Taxonomy" id="2797258"/>
    <lineage>
        <taxon>Bacteria</taxon>
        <taxon>Bacillati</taxon>
        <taxon>Bacillota</taxon>
        <taxon>Bacilli</taxon>
        <taxon>Lactobacillales</taxon>
        <taxon>Lactobacillaceae</taxon>
        <taxon>Lactobacillus</taxon>
    </lineage>
</organism>
<feature type="compositionally biased region" description="Basic and acidic residues" evidence="6">
    <location>
        <begin position="434"/>
        <end position="443"/>
    </location>
</feature>
<reference evidence="9" key="1">
    <citation type="submission" date="2021-01" db="EMBL/GenBank/DDBJ databases">
        <title>Draft genome sequence of Nasalis larvatus strain YZ03.</title>
        <authorList>
            <person name="Suzuki-Hashido N."/>
            <person name="Tsuchida S."/>
            <person name="Hayakawa T."/>
        </authorList>
    </citation>
    <scope>NUCLEOTIDE SEQUENCE [LARGE SCALE GENOMIC DNA]</scope>
    <source>
        <strain evidence="9">YZ03</strain>
    </source>
</reference>
<dbReference type="Gene3D" id="1.20.5.340">
    <property type="match status" value="3"/>
</dbReference>
<accession>A0ABQ3W4N7</accession>
<dbReference type="PANTHER" id="PTHR47970:SF12">
    <property type="entry name" value="KINESIN FAMILY MEMBER 11"/>
    <property type="match status" value="1"/>
</dbReference>
<sequence>MLSQTDAVKQAWAATDRTLDIVVKVGDVEYQATEINTLSYDAAAFTGDTLGIGSTYENSVSIEFASVIEAFKQGLTVLPKIGVLVDGTFQYTPLGTFIISEVDRDRNNNLTTIKALDQMCKLEGSYTSKLTYPASALDIIAEIANQGGVTVNTGELQHLPTLPNITKAITKQTLRTALGWIAQLYAGFATFDRNGQLTIRTTATPDYTISPSEYMQAGLTKNEVTYKTGGIKVTVNSTTTDDNGQEVDNTSTLQAGETTGSQIDLTNDVMTENLLDTIWTDIKDITYYPYTLSWFGNPGIEAGDWVTLTDTQGNSFNVPINGYTMSFNGGLESTISANQSSSNAGGYSYSGSANSITNVVKALQVRHTATGNNVYPPSFSGTPSNPKKGDVWYKQNGNNVECWIYEENDGQFSWIKTPLDGEVKAQIAALDKKTDSELTKTKSEISSTAESQWNSATTATSEVDSRLESLRTQNSQSVAELRSIDTSLHNRASQMESDVNDSLASVKNSLTAVDASMRTATSEEMASVKSSLSAVQSQNNVTQNSLANKAGSLATATSELQSKTGKLSGSLSTADSMIMFNSSAIAEVKKTAGEISTTVSNIRVGGRNLIINSDFRNEQTNWVADAGSLSVESSTEYGHYLKYTPNSVGNMRVYSPVKKVWKAGTTYSYSFYAKADSTVQVKASRSLTDYGPTHTLTTEWQRFTGQIKSTATADDGTLSLQVTGAVAACFARVKLETGTMATDWTPAPEDTDQAISTVSQTADAIKADLSTTKGDVASIKATATSLQTQISNNKSDISTVKQTADSLQTGLSNAKGDISTLKQTADSLTTRMSTAEGNVSSLKQTASGLQTSVSDNAKNISAVKQTATDLQTTVGKLPEQWQKDINDKANAQPLTSNVDMNNLTTAGTYLIQDFSAKNAPISAWFMATVTATSDKSRVIQRIRKDSYNVAYERSNYNSGWTTWERVATGTDVSSIKQTMDSITTRVTNAEGNISNVKQTATDLQTSLTNAKGDISTLKQTASGLESSVADNKKNISSVQQTATDLTSKMSDAQGNISALQQKADSLTSTISTGGRNLLSNTREINDSSIWSNLALWDKGDFYHDGGNDCQIVQTSTQQWNGLKQYVFVEAGRKYTFSIDAKSGDNSNHTAGFYITLNSAQEGSYNRADAIGDNQIFTYTPTWTRYSFTITATTNGYVAPRIERTTTTSELLQLARPQFEYGDTATPWKPSNGDISSLQQTASSLTADMKDAKGNISSLQATSKGLTTRVSNAEGNVSSLQETAKELKATVGDANSGLVSTVNAIPGQITSAITASKQATVITSATDVHNMKTAGYYLLKGTLTNSPVDAWAFLRVITSDDGQRIYHRIWKDNASTVYTEEYTGSWSGWATHINSDNLKSNVITAINQSTEGVRITGTKILLDGDVKVTDGYTLTADHIKAGTMSADRISGGTLNFSDITAIGINANSITSGRISGTNLDINLDDGTVAFTKGKLYSTDGGFNISIDGKSFYLDMGNNTKLWIDGNGYHLQESASQHLWMNKDGLHNYTDSNSNGLWINDTTLKVLNSNNAGLVAKDGMLQFSTTPIWNSDNVYSGTLNSQLYGTIGFNSNLLSSSLNGIFIKGREGVVIGTSDYSGGSLFGAGTGYTDVGQAGSGINLPNALDKPASIFTKAPLVMLGGPTYTDSSAAKWTKKPKLVIGGNTAYSHNGASMYQTGVNERGNQLYAEARNVSIWANDWINLDTLGRVAIQAQYFHSYPTYLQTTSAGANVYVANDGALVRSSSARKYKTDIQDADNHYGDKLIEFAPQKWIDKAEKKRYEEDPENNKKPGYYYGLIADDLDAAGLDMLVNYGADGQVEGINYDRIGVALLPVVKALKEEVQALKKQLKALK</sequence>
<dbReference type="CDD" id="cd19958">
    <property type="entry name" value="pyocin_knob"/>
    <property type="match status" value="1"/>
</dbReference>
<keyword evidence="9" id="KW-1185">Reference proteome</keyword>
<dbReference type="Proteomes" id="UP000616547">
    <property type="component" value="Unassembled WGS sequence"/>
</dbReference>
<evidence type="ECO:0000313" key="9">
    <source>
        <dbReference type="Proteomes" id="UP000616547"/>
    </source>
</evidence>
<gene>
    <name evidence="8" type="ORF">lacNasYZ03_11770</name>
</gene>
<evidence type="ECO:0000256" key="6">
    <source>
        <dbReference type="SAM" id="MobiDB-lite"/>
    </source>
</evidence>
<dbReference type="Gene3D" id="1.10.287.1490">
    <property type="match status" value="1"/>
</dbReference>
<keyword evidence="3" id="KW-0505">Motor protein</keyword>
<evidence type="ECO:0000256" key="4">
    <source>
        <dbReference type="ARBA" id="ARBA00023212"/>
    </source>
</evidence>
<dbReference type="InterPro" id="IPR047149">
    <property type="entry name" value="KIF11-like"/>
</dbReference>
<dbReference type="EMBL" id="BOCI01000301">
    <property type="protein sequence ID" value="GHW01490.1"/>
    <property type="molecule type" value="Genomic_DNA"/>
</dbReference>
<dbReference type="PROSITE" id="PS51688">
    <property type="entry name" value="ICA"/>
    <property type="match status" value="1"/>
</dbReference>
<evidence type="ECO:0000256" key="5">
    <source>
        <dbReference type="SAM" id="Coils"/>
    </source>
</evidence>
<dbReference type="InterPro" id="IPR008979">
    <property type="entry name" value="Galactose-bd-like_sf"/>
</dbReference>
<keyword evidence="2" id="KW-0963">Cytoplasm</keyword>
<dbReference type="Gene3D" id="2.60.120.260">
    <property type="entry name" value="Galactose-binding domain-like"/>
    <property type="match status" value="2"/>
</dbReference>
<feature type="coiled-coil region" evidence="5">
    <location>
        <begin position="1042"/>
        <end position="1069"/>
    </location>
</feature>
<feature type="region of interest" description="Disordered" evidence="6">
    <location>
        <begin position="434"/>
        <end position="460"/>
    </location>
</feature>
<dbReference type="RefSeq" id="WP_201331933.1">
    <property type="nucleotide sequence ID" value="NZ_BOCG01000451.1"/>
</dbReference>
<dbReference type="InterPro" id="IPR030392">
    <property type="entry name" value="S74_ICA"/>
</dbReference>
<name>A0ABQ3W4N7_9LACO</name>
<proteinExistence type="predicted"/>
<evidence type="ECO:0000256" key="3">
    <source>
        <dbReference type="ARBA" id="ARBA00023175"/>
    </source>
</evidence>
<comment type="caution">
    <text evidence="8">The sequence shown here is derived from an EMBL/GenBank/DDBJ whole genome shotgun (WGS) entry which is preliminary data.</text>
</comment>